<dbReference type="GO" id="GO:0045944">
    <property type="term" value="P:positive regulation of transcription by RNA polymerase II"/>
    <property type="evidence" value="ECO:0007669"/>
    <property type="project" value="TreeGrafter"/>
</dbReference>
<name>A0A0B7JMV8_BIOOC</name>
<reference evidence="5" key="1">
    <citation type="submission" date="2015-01" db="EMBL/GenBank/DDBJ databases">
        <authorList>
            <person name="Durling Mikael"/>
        </authorList>
    </citation>
    <scope>NUCLEOTIDE SEQUENCE</scope>
</reference>
<evidence type="ECO:0000256" key="2">
    <source>
        <dbReference type="ARBA" id="ARBA00023242"/>
    </source>
</evidence>
<dbReference type="Pfam" id="PF00172">
    <property type="entry name" value="Zn_clus"/>
    <property type="match status" value="1"/>
</dbReference>
<dbReference type="InterPro" id="IPR021858">
    <property type="entry name" value="Fun_TF"/>
</dbReference>
<dbReference type="EMBL" id="CDPU01000004">
    <property type="protein sequence ID" value="CEO46283.1"/>
    <property type="molecule type" value="Genomic_DNA"/>
</dbReference>
<dbReference type="PANTHER" id="PTHR37534:SF11">
    <property type="entry name" value="ZN(II)2CYS6 TRANSCRIPTION FACTOR (EUROFUNG)"/>
    <property type="match status" value="1"/>
</dbReference>
<keyword evidence="2" id="KW-0539">Nucleus</keyword>
<evidence type="ECO:0000313" key="5">
    <source>
        <dbReference type="EMBL" id="CEO46283.1"/>
    </source>
</evidence>
<gene>
    <name evidence="5" type="ORF">BN869_000002338_1</name>
</gene>
<protein>
    <recommendedName>
        <fullName evidence="4">Zn(2)-C6 fungal-type domain-containing protein</fullName>
    </recommendedName>
</protein>
<proteinExistence type="predicted"/>
<dbReference type="PANTHER" id="PTHR37534">
    <property type="entry name" value="TRANSCRIPTIONAL ACTIVATOR PROTEIN UGA3"/>
    <property type="match status" value="1"/>
</dbReference>
<dbReference type="GO" id="GO:0008270">
    <property type="term" value="F:zinc ion binding"/>
    <property type="evidence" value="ECO:0007669"/>
    <property type="project" value="InterPro"/>
</dbReference>
<dbReference type="GO" id="GO:0000981">
    <property type="term" value="F:DNA-binding transcription factor activity, RNA polymerase II-specific"/>
    <property type="evidence" value="ECO:0007669"/>
    <property type="project" value="InterPro"/>
</dbReference>
<feature type="region of interest" description="Disordered" evidence="3">
    <location>
        <begin position="1"/>
        <end position="42"/>
    </location>
</feature>
<evidence type="ECO:0000259" key="4">
    <source>
        <dbReference type="PROSITE" id="PS50048"/>
    </source>
</evidence>
<dbReference type="Pfam" id="PF11951">
    <property type="entry name" value="Fungal_trans_2"/>
    <property type="match status" value="1"/>
</dbReference>
<comment type="subcellular location">
    <subcellularLocation>
        <location evidence="1">Nucleus</location>
    </subcellularLocation>
</comment>
<organism evidence="5">
    <name type="scientific">Bionectria ochroleuca</name>
    <name type="common">Gliocladium roseum</name>
    <dbReference type="NCBI Taxonomy" id="29856"/>
    <lineage>
        <taxon>Eukaryota</taxon>
        <taxon>Fungi</taxon>
        <taxon>Dikarya</taxon>
        <taxon>Ascomycota</taxon>
        <taxon>Pezizomycotina</taxon>
        <taxon>Sordariomycetes</taxon>
        <taxon>Hypocreomycetidae</taxon>
        <taxon>Hypocreales</taxon>
        <taxon>Bionectriaceae</taxon>
        <taxon>Clonostachys</taxon>
    </lineage>
</organism>
<dbReference type="SMART" id="SM00066">
    <property type="entry name" value="GAL4"/>
    <property type="match status" value="1"/>
</dbReference>
<dbReference type="InterPro" id="IPR001138">
    <property type="entry name" value="Zn2Cys6_DnaBD"/>
</dbReference>
<dbReference type="AlphaFoldDB" id="A0A0B7JMV8"/>
<dbReference type="GO" id="GO:0005634">
    <property type="term" value="C:nucleus"/>
    <property type="evidence" value="ECO:0007669"/>
    <property type="project" value="UniProtKB-SubCell"/>
</dbReference>
<evidence type="ECO:0000256" key="1">
    <source>
        <dbReference type="ARBA" id="ARBA00004123"/>
    </source>
</evidence>
<dbReference type="PROSITE" id="PS00463">
    <property type="entry name" value="ZN2_CY6_FUNGAL_1"/>
    <property type="match status" value="1"/>
</dbReference>
<dbReference type="CDD" id="cd00067">
    <property type="entry name" value="GAL4"/>
    <property type="match status" value="1"/>
</dbReference>
<dbReference type="PROSITE" id="PS50048">
    <property type="entry name" value="ZN2_CY6_FUNGAL_2"/>
    <property type="match status" value="1"/>
</dbReference>
<dbReference type="InterPro" id="IPR036864">
    <property type="entry name" value="Zn2-C6_fun-type_DNA-bd_sf"/>
</dbReference>
<feature type="domain" description="Zn(2)-C6 fungal-type" evidence="4">
    <location>
        <begin position="40"/>
        <end position="68"/>
    </location>
</feature>
<feature type="compositionally biased region" description="Polar residues" evidence="3">
    <location>
        <begin position="121"/>
        <end position="131"/>
    </location>
</feature>
<dbReference type="Gene3D" id="4.10.240.10">
    <property type="entry name" value="Zn(2)-C6 fungal-type DNA-binding domain"/>
    <property type="match status" value="1"/>
</dbReference>
<dbReference type="GO" id="GO:0000976">
    <property type="term" value="F:transcription cis-regulatory region binding"/>
    <property type="evidence" value="ECO:0007669"/>
    <property type="project" value="TreeGrafter"/>
</dbReference>
<feature type="region of interest" description="Disordered" evidence="3">
    <location>
        <begin position="84"/>
        <end position="131"/>
    </location>
</feature>
<dbReference type="SUPFAM" id="SSF57701">
    <property type="entry name" value="Zn2/Cys6 DNA-binding domain"/>
    <property type="match status" value="1"/>
</dbReference>
<sequence>MSTISADKPKPRSPQTPGQNAGHDGSTPRPTKPKSRSRSGCVTCKEKHLKCDETKPFCQMCQSKGSKCGGYQQQLRWSYKYETAVRKRRKDPKPAKPAKPAQNQKPIAISSHPVAIRPRSPAQSGPTQSKQNVAIHDTVPEPEWQAALASLRALEDNYDGSDDNLYCFGNDAAEVTVLDDDIPGIIATDTDYSSQLEIVPVSRSHDYSGNIIRDSTAGGWTHMNQQPADTTSTIIFPSLIDTPSILITHWFERVCAVWSGYDSHLNLNRSLALNLWQQSETVSNCLQSMSAALMTATSPEMKQTSLRLLKDATSTVNRELSVIHSTPQLENIPVSLLFSLLCLGTSVCWTEATYLGVPFLREARALMNRINGRGLPLSTENKQILSYFDKSLVYCDMLLAMVGYGDIPQDEKVEDEGTPHPWTGISTASYRLFARAVTLCQTFRRGSQQPRTTTEFLQDALRQIEEAQSIEEQVLATETPAETDLGETGDHRTPRAHLVSLAEAYRLASLVHLYQTFPDLAARRLPRDSWPARNAQASLDTWIVALSLRLIETLKDIPPNSGSRMMQPALYISASTGLKLNLPILNSEDNFVQPRSEPSHHSQTSLDHEDCEISEYMSHLCGFGSENTSSSENLLMHSAFGVEEARNFVLERLDIFEYTLPPNPIIVAKELVKAIWAAYDADVSGQYPIHWIDIMQSRNLRSLFG</sequence>
<accession>A0A0B7JMV8</accession>
<evidence type="ECO:0000256" key="3">
    <source>
        <dbReference type="SAM" id="MobiDB-lite"/>
    </source>
</evidence>